<dbReference type="EMBL" id="VNIQ01000003">
    <property type="protein sequence ID" value="TYQ05232.1"/>
    <property type="molecule type" value="Genomic_DNA"/>
</dbReference>
<dbReference type="SMART" id="SM00320">
    <property type="entry name" value="WD40"/>
    <property type="match status" value="12"/>
</dbReference>
<name>A0A652YRV0_NOCGL</name>
<reference evidence="4" key="1">
    <citation type="submission" date="2019-07" db="EMBL/GenBank/DDBJ databases">
        <title>Genomic Encyclopedia of Type Strains, Phase IV (KMG-IV): sequencing the most valuable type-strain genomes for metagenomic binning, comparative biology and taxonomic classification.</title>
        <authorList>
            <person name="Goeker M."/>
        </authorList>
    </citation>
    <scope>NUCLEOTIDE SEQUENCE</scope>
    <source>
        <strain evidence="4">DSM 44596</strain>
    </source>
</reference>
<proteinExistence type="predicted"/>
<dbReference type="InterPro" id="IPR001387">
    <property type="entry name" value="Cro/C1-type_HTH"/>
</dbReference>
<dbReference type="SUPFAM" id="SSF101898">
    <property type="entry name" value="NHL repeat"/>
    <property type="match status" value="1"/>
</dbReference>
<dbReference type="InterPro" id="IPR036322">
    <property type="entry name" value="WD40_repeat_dom_sf"/>
</dbReference>
<dbReference type="InterPro" id="IPR001680">
    <property type="entry name" value="WD40_rpt"/>
</dbReference>
<dbReference type="InterPro" id="IPR019775">
    <property type="entry name" value="WD40_repeat_CS"/>
</dbReference>
<protein>
    <submittedName>
        <fullName evidence="4">WD40 repeat protein</fullName>
    </submittedName>
</protein>
<comment type="caution">
    <text evidence="4">The sequence shown here is derived from an EMBL/GenBank/DDBJ whole genome shotgun (WGS) entry which is preliminary data.</text>
</comment>
<evidence type="ECO:0000256" key="2">
    <source>
        <dbReference type="ARBA" id="ARBA00022737"/>
    </source>
</evidence>
<dbReference type="InterPro" id="IPR013211">
    <property type="entry name" value="LVIVD"/>
</dbReference>
<organism evidence="4">
    <name type="scientific">Nocardia globerula</name>
    <dbReference type="NCBI Taxonomy" id="1818"/>
    <lineage>
        <taxon>Bacteria</taxon>
        <taxon>Bacillati</taxon>
        <taxon>Actinomycetota</taxon>
        <taxon>Actinomycetes</taxon>
        <taxon>Mycobacteriales</taxon>
        <taxon>Nocardiaceae</taxon>
        <taxon>Nocardia</taxon>
    </lineage>
</organism>
<keyword evidence="2" id="KW-0677">Repeat</keyword>
<dbReference type="InterPro" id="IPR027417">
    <property type="entry name" value="P-loop_NTPase"/>
</dbReference>
<evidence type="ECO:0000256" key="1">
    <source>
        <dbReference type="ARBA" id="ARBA00022574"/>
    </source>
</evidence>
<dbReference type="InterPro" id="IPR015943">
    <property type="entry name" value="WD40/YVTN_repeat-like_dom_sf"/>
</dbReference>
<dbReference type="PANTHER" id="PTHR19879">
    <property type="entry name" value="TRANSCRIPTION INITIATION FACTOR TFIID"/>
    <property type="match status" value="1"/>
</dbReference>
<dbReference type="PROSITE" id="PS00678">
    <property type="entry name" value="WD_REPEATS_1"/>
    <property type="match status" value="2"/>
</dbReference>
<feature type="domain" description="Novel STAND NTPase 1" evidence="3">
    <location>
        <begin position="110"/>
        <end position="194"/>
    </location>
</feature>
<evidence type="ECO:0000259" key="3">
    <source>
        <dbReference type="Pfam" id="PF20703"/>
    </source>
</evidence>
<dbReference type="SUPFAM" id="SSF52540">
    <property type="entry name" value="P-loop containing nucleoside triphosphate hydrolases"/>
    <property type="match status" value="1"/>
</dbReference>
<dbReference type="Pfam" id="PF20703">
    <property type="entry name" value="nSTAND1"/>
    <property type="match status" value="2"/>
</dbReference>
<dbReference type="CDD" id="cd00093">
    <property type="entry name" value="HTH_XRE"/>
    <property type="match status" value="1"/>
</dbReference>
<dbReference type="SUPFAM" id="SSF82171">
    <property type="entry name" value="DPP6 N-terminal domain-like"/>
    <property type="match status" value="1"/>
</dbReference>
<evidence type="ECO:0000313" key="4">
    <source>
        <dbReference type="EMBL" id="TYQ05232.1"/>
    </source>
</evidence>
<dbReference type="Pfam" id="PF00400">
    <property type="entry name" value="WD40"/>
    <property type="match status" value="5"/>
</dbReference>
<dbReference type="PANTHER" id="PTHR19879:SF9">
    <property type="entry name" value="TRANSCRIPTION INITIATION FACTOR TFIID SUBUNIT 5"/>
    <property type="match status" value="1"/>
</dbReference>
<sequence length="1281" mass="137060">MNSKAESGSENHVDPANIESRGQFAESLTALRKAAGLTVRDAVERSGGLHGTVAGWFSGQHLPTPNSMPKFVALLKACGVDSGEQQESWISAVQRVRQLTARRRGDTVVPYRGLESFRQEDAEWFFGRGELTTALVERVAAATRGEGSRQFMVIGASGSGKSSLLRAGLAPKIADGDPRFGGWHVEVLHPGSQDIPSSIGDTPAVLIVDQFEELWTQRDRDRREEFLRALADLGETTIVVIGMRADFYGLAAEEPLLLPLLDDSPMVVGPLTEEQLRDVIVEPAVKAGMTVQSELVQVLVGELTPRGSHTASDPGALPLLSHALLRTWQRSTRKTLTVSDYYATDGIAGAVQQSAEEVYGELTERQQKLARRIFLRLVNVDEVTQTRRRAPRTELFLGDNFGDVNTVIDLFALRRLLTVDEETVEVSHEVLLSAWSRLRDWIDSDRAGLAVHRRFTYAAQVWEDSGRDPGALLGAARLHLTEEWLRTGELGLELEPSETRIADLNATEREFLAASIAYRDQQESADRRRTRVLRRLVSALAAASVIALVLAVVAMVAGFSANHQRAEADTARDEAMSRQVATEATRMRAKDPSLAAQLALAAYDVSETTEARSALLDASGVHAATRIVGPPGAMKARINPAGTIVAVASSDGMVRLYPIVEGAASVTPVSEFFGVAEGTALFAASFSPDGRLLSTGGAGGGALWDVSDPANPVRGTLFVDADHVVQDMEFSPDGTKLIAGTSTPDVLRWNIDDTADAVALPALPHPASGTVTATFSPDGRLLVAGGRQSTLRVWDVTQWDNPAAPPIFATEPDGTTNHYLGVAFSADGREFAAGSTAREVVRWDMADPARPRPLAALTGFSSYVNEINYSNDGTRFAAGSSDNTVRVWDPRTAALIEVLPDSGAITTVDYSENGQILVTGGLNGVTRVWSMPGPVWAGARDTIYTSPFAGDGSRLLAGVGAKGSALLAWNTEDFDNPVLMPEMTPRGEDRFTGASAISADGRLAVAGTGTGGAYLWDISDPTTPRLASDRQEYVDGIVAVVALDPSGTLLAVSSQDDNVFALVDVSDPAAPELLSRTDAGSYPQMMAFRPGDTTLAVANATNEVDLWDISDRAAPRIVASVGGFESYAQAVMFSPDGTLMATGSADHSVQLWNVENPSEPRQLARMVGPESAIYSVSFNRAGELLSAGVGDGTVWLWDITAPQDPERFAVLTAQPVRVNDAQFAGASDLIAGSGTEKTIRVWGTDPNTVSARICSTSGTLITEAEWERYLPGVPYRDLCEA</sequence>
<gene>
    <name evidence="4" type="ORF">FNL38_103583</name>
</gene>
<feature type="domain" description="Novel STAND NTPase 1" evidence="3">
    <location>
        <begin position="203"/>
        <end position="469"/>
    </location>
</feature>
<accession>A0A652YRV0</accession>
<dbReference type="PRINTS" id="PR00320">
    <property type="entry name" value="GPROTEINBRPT"/>
</dbReference>
<dbReference type="InterPro" id="IPR049052">
    <property type="entry name" value="nSTAND1"/>
</dbReference>
<dbReference type="SUPFAM" id="SSF50978">
    <property type="entry name" value="WD40 repeat-like"/>
    <property type="match status" value="1"/>
</dbReference>
<dbReference type="PROSITE" id="PS50294">
    <property type="entry name" value="WD_REPEATS_REGION"/>
    <property type="match status" value="5"/>
</dbReference>
<dbReference type="InterPro" id="IPR020472">
    <property type="entry name" value="WD40_PAC1"/>
</dbReference>
<dbReference type="Pfam" id="PF08309">
    <property type="entry name" value="LVIVD"/>
    <property type="match status" value="1"/>
</dbReference>
<dbReference type="Gene3D" id="2.130.10.10">
    <property type="entry name" value="YVTN repeat-like/Quinoprotein amine dehydrogenase"/>
    <property type="match status" value="3"/>
</dbReference>
<dbReference type="PROSITE" id="PS50082">
    <property type="entry name" value="WD_REPEATS_2"/>
    <property type="match status" value="5"/>
</dbReference>
<keyword evidence="1" id="KW-0853">WD repeat</keyword>